<comment type="cofactor">
    <cofactor evidence="1 6">
        <name>pyridoxal 5'-phosphate</name>
        <dbReference type="ChEBI" id="CHEBI:597326"/>
    </cofactor>
</comment>
<dbReference type="Pfam" id="PF00155">
    <property type="entry name" value="Aminotran_1_2"/>
    <property type="match status" value="1"/>
</dbReference>
<sequence>MKELSRLAKNVNPSTTLAIDAMAKQMRADGLDVIGFGAGEPDFETPVNIQDVGVDAIRKGKTKYTPAAGIAELRRAAAARLKADCGLDYDWTQIVVASGAKHNVYVALAALLNPGDEVIVPAPYWVSYCEMVSMLGGVPVPVLAEEAQHFKITPAQLEAAVTAKTKAVMLNNPSNPTGMFYTKPELEALAEVCLRHDLYVIADEIYYKLLYDGLEFTSFASLGDEIKERTILINGVSKSYAMTGWRIGYAAANKELAKVMSNYLSHSTGAPSTVSQWAAVEALSGPQDTIEAMRKVFEERRNYLVSRLNSIPGVSCITPNGAFYVMMNIEKLIGRTLGGRLIENDDDFGVAFLGKGLVAVVPCSGFGIKNFVRWTYATSMENIKEGLDRLEKFLAE</sequence>
<organism evidence="8 9">
    <name type="scientific">Candidatus Scatomorpha intestinigallinarum</name>
    <dbReference type="NCBI Taxonomy" id="2840923"/>
    <lineage>
        <taxon>Bacteria</taxon>
        <taxon>Bacillati</taxon>
        <taxon>Bacillota</taxon>
        <taxon>Clostridia</taxon>
        <taxon>Eubacteriales</taxon>
        <taxon>Candidatus Scatomorpha</taxon>
    </lineage>
</organism>
<dbReference type="InterPro" id="IPR004839">
    <property type="entry name" value="Aminotransferase_I/II_large"/>
</dbReference>
<dbReference type="InterPro" id="IPR015422">
    <property type="entry name" value="PyrdxlP-dep_Trfase_small"/>
</dbReference>
<dbReference type="EMBL" id="DVHH01000230">
    <property type="protein sequence ID" value="HIR55832.1"/>
    <property type="molecule type" value="Genomic_DNA"/>
</dbReference>
<reference evidence="8" key="2">
    <citation type="journal article" date="2021" name="PeerJ">
        <title>Extensive microbial diversity within the chicken gut microbiome revealed by metagenomics and culture.</title>
        <authorList>
            <person name="Gilroy R."/>
            <person name="Ravi A."/>
            <person name="Getino M."/>
            <person name="Pursley I."/>
            <person name="Horton D.L."/>
            <person name="Alikhan N.F."/>
            <person name="Baker D."/>
            <person name="Gharbi K."/>
            <person name="Hall N."/>
            <person name="Watson M."/>
            <person name="Adriaenssens E.M."/>
            <person name="Foster-Nyarko E."/>
            <person name="Jarju S."/>
            <person name="Secka A."/>
            <person name="Antonio M."/>
            <person name="Oren A."/>
            <person name="Chaudhuri R.R."/>
            <person name="La Ragione R."/>
            <person name="Hildebrand F."/>
            <person name="Pallen M.J."/>
        </authorList>
    </citation>
    <scope>NUCLEOTIDE SEQUENCE</scope>
    <source>
        <strain evidence="8">ChiGjej3B3-7149</strain>
    </source>
</reference>
<evidence type="ECO:0000256" key="2">
    <source>
        <dbReference type="ARBA" id="ARBA00007441"/>
    </source>
</evidence>
<comment type="caution">
    <text evidence="8">The sequence shown here is derived from an EMBL/GenBank/DDBJ whole genome shotgun (WGS) entry which is preliminary data.</text>
</comment>
<dbReference type="InterPro" id="IPR004838">
    <property type="entry name" value="NHTrfase_class1_PyrdxlP-BS"/>
</dbReference>
<reference evidence="8" key="1">
    <citation type="submission" date="2020-10" db="EMBL/GenBank/DDBJ databases">
        <authorList>
            <person name="Gilroy R."/>
        </authorList>
    </citation>
    <scope>NUCLEOTIDE SEQUENCE</scope>
    <source>
        <strain evidence="8">ChiGjej3B3-7149</strain>
    </source>
</reference>
<evidence type="ECO:0000256" key="3">
    <source>
        <dbReference type="ARBA" id="ARBA00022576"/>
    </source>
</evidence>
<dbReference type="PROSITE" id="PS00105">
    <property type="entry name" value="AA_TRANSFER_CLASS_1"/>
    <property type="match status" value="1"/>
</dbReference>
<evidence type="ECO:0000313" key="8">
    <source>
        <dbReference type="EMBL" id="HIR55832.1"/>
    </source>
</evidence>
<dbReference type="FunFam" id="3.40.640.10:FF:000033">
    <property type="entry name" value="Aspartate aminotransferase"/>
    <property type="match status" value="1"/>
</dbReference>
<dbReference type="SUPFAM" id="SSF53383">
    <property type="entry name" value="PLP-dependent transferases"/>
    <property type="match status" value="1"/>
</dbReference>
<evidence type="ECO:0000256" key="5">
    <source>
        <dbReference type="ARBA" id="ARBA00022898"/>
    </source>
</evidence>
<keyword evidence="3 6" id="KW-0032">Aminotransferase</keyword>
<name>A0A9D1DN34_9FIRM</name>
<dbReference type="Proteomes" id="UP000824238">
    <property type="component" value="Unassembled WGS sequence"/>
</dbReference>
<dbReference type="GO" id="GO:0008483">
    <property type="term" value="F:transaminase activity"/>
    <property type="evidence" value="ECO:0007669"/>
    <property type="project" value="UniProtKB-KW"/>
</dbReference>
<dbReference type="PANTHER" id="PTHR46383">
    <property type="entry name" value="ASPARTATE AMINOTRANSFERASE"/>
    <property type="match status" value="1"/>
</dbReference>
<dbReference type="CDD" id="cd00609">
    <property type="entry name" value="AAT_like"/>
    <property type="match status" value="1"/>
</dbReference>
<keyword evidence="4 6" id="KW-0808">Transferase</keyword>
<feature type="domain" description="Aminotransferase class I/classII large" evidence="7">
    <location>
        <begin position="32"/>
        <end position="390"/>
    </location>
</feature>
<evidence type="ECO:0000256" key="4">
    <source>
        <dbReference type="ARBA" id="ARBA00022679"/>
    </source>
</evidence>
<comment type="similarity">
    <text evidence="2 6">Belongs to the class-I pyridoxal-phosphate-dependent aminotransferase family.</text>
</comment>
<dbReference type="InterPro" id="IPR050596">
    <property type="entry name" value="AspAT/PAT-like"/>
</dbReference>
<evidence type="ECO:0000313" key="9">
    <source>
        <dbReference type="Proteomes" id="UP000824238"/>
    </source>
</evidence>
<evidence type="ECO:0000259" key="7">
    <source>
        <dbReference type="Pfam" id="PF00155"/>
    </source>
</evidence>
<dbReference type="EC" id="2.6.1.-" evidence="6"/>
<dbReference type="Gene3D" id="3.40.640.10">
    <property type="entry name" value="Type I PLP-dependent aspartate aminotransferase-like (Major domain)"/>
    <property type="match status" value="1"/>
</dbReference>
<dbReference type="GO" id="GO:0030170">
    <property type="term" value="F:pyridoxal phosphate binding"/>
    <property type="evidence" value="ECO:0007669"/>
    <property type="project" value="InterPro"/>
</dbReference>
<protein>
    <recommendedName>
        <fullName evidence="6">Aminotransferase</fullName>
        <ecNumber evidence="6">2.6.1.-</ecNumber>
    </recommendedName>
</protein>
<dbReference type="PANTHER" id="PTHR46383:SF1">
    <property type="entry name" value="ASPARTATE AMINOTRANSFERASE"/>
    <property type="match status" value="1"/>
</dbReference>
<dbReference type="GO" id="GO:0006520">
    <property type="term" value="P:amino acid metabolic process"/>
    <property type="evidence" value="ECO:0007669"/>
    <property type="project" value="InterPro"/>
</dbReference>
<gene>
    <name evidence="8" type="ORF">IAD36_09595</name>
</gene>
<dbReference type="PRINTS" id="PR00753">
    <property type="entry name" value="ACCSYNTHASE"/>
</dbReference>
<dbReference type="InterPro" id="IPR015424">
    <property type="entry name" value="PyrdxlP-dep_Trfase"/>
</dbReference>
<evidence type="ECO:0000256" key="1">
    <source>
        <dbReference type="ARBA" id="ARBA00001933"/>
    </source>
</evidence>
<dbReference type="AlphaFoldDB" id="A0A9D1DN34"/>
<evidence type="ECO:0000256" key="6">
    <source>
        <dbReference type="RuleBase" id="RU000481"/>
    </source>
</evidence>
<dbReference type="InterPro" id="IPR015421">
    <property type="entry name" value="PyrdxlP-dep_Trfase_major"/>
</dbReference>
<keyword evidence="5" id="KW-0663">Pyridoxal phosphate</keyword>
<accession>A0A9D1DN34</accession>
<dbReference type="Gene3D" id="3.90.1150.10">
    <property type="entry name" value="Aspartate Aminotransferase, domain 1"/>
    <property type="match status" value="1"/>
</dbReference>
<proteinExistence type="inferred from homology"/>